<name>A0A7S0Q7Q4_9EUKA</name>
<feature type="transmembrane region" description="Helical" evidence="6">
    <location>
        <begin position="82"/>
        <end position="106"/>
    </location>
</feature>
<organism evidence="7">
    <name type="scientific">Coccolithus braarudii</name>
    <dbReference type="NCBI Taxonomy" id="221442"/>
    <lineage>
        <taxon>Eukaryota</taxon>
        <taxon>Haptista</taxon>
        <taxon>Haptophyta</taxon>
        <taxon>Prymnesiophyceae</taxon>
        <taxon>Coccolithales</taxon>
        <taxon>Coccolithaceae</taxon>
        <taxon>Coccolithus</taxon>
    </lineage>
</organism>
<dbReference type="InterPro" id="IPR007248">
    <property type="entry name" value="Mpv17_PMP22"/>
</dbReference>
<evidence type="ECO:0000256" key="6">
    <source>
        <dbReference type="RuleBase" id="RU363053"/>
    </source>
</evidence>
<sequence>MLRSLSNGVRRYPVPAAGATLATRYFCGDIFAQNFEQAERIDWRRTAIITSFGCLMGSGPVYFLFSYLYPTRIRPLVQHSRVASLSAFIAMDLGVLMPFVYLPVFYAVREVGYSPATHVRDSILKGWIRYKEGVFADMRAATAIMVPQDACLVFLVPSYLAVPFVSVTGFIWVVALSISRGANPDAEGGAAGGVASGADNCNLLVDAEDIRKSRSNASYSNSKL</sequence>
<comment type="similarity">
    <text evidence="2 6">Belongs to the peroxisomal membrane protein PXMP2/4 family.</text>
</comment>
<evidence type="ECO:0000256" key="2">
    <source>
        <dbReference type="ARBA" id="ARBA00006824"/>
    </source>
</evidence>
<evidence type="ECO:0000256" key="4">
    <source>
        <dbReference type="ARBA" id="ARBA00022989"/>
    </source>
</evidence>
<dbReference type="PANTHER" id="PTHR11266:SF21">
    <property type="entry name" value="ACT DOMAIN-CONTAINING PROTEIN"/>
    <property type="match status" value="1"/>
</dbReference>
<keyword evidence="3 6" id="KW-0812">Transmembrane</keyword>
<keyword evidence="4 6" id="KW-1133">Transmembrane helix</keyword>
<evidence type="ECO:0000256" key="3">
    <source>
        <dbReference type="ARBA" id="ARBA00022692"/>
    </source>
</evidence>
<gene>
    <name evidence="7" type="ORF">CPEL01642_LOCUS18371</name>
</gene>
<accession>A0A7S0Q7Q4</accession>
<evidence type="ECO:0000313" key="7">
    <source>
        <dbReference type="EMBL" id="CAD8614990.1"/>
    </source>
</evidence>
<proteinExistence type="inferred from homology"/>
<feature type="transmembrane region" description="Helical" evidence="6">
    <location>
        <begin position="47"/>
        <end position="70"/>
    </location>
</feature>
<feature type="transmembrane region" description="Helical" evidence="6">
    <location>
        <begin position="152"/>
        <end position="175"/>
    </location>
</feature>
<dbReference type="AlphaFoldDB" id="A0A7S0Q7Q4"/>
<reference evidence="7" key="1">
    <citation type="submission" date="2021-01" db="EMBL/GenBank/DDBJ databases">
        <authorList>
            <person name="Corre E."/>
            <person name="Pelletier E."/>
            <person name="Niang G."/>
            <person name="Scheremetjew M."/>
            <person name="Finn R."/>
            <person name="Kale V."/>
            <person name="Holt S."/>
            <person name="Cochrane G."/>
            <person name="Meng A."/>
            <person name="Brown T."/>
            <person name="Cohen L."/>
        </authorList>
    </citation>
    <scope>NUCLEOTIDE SEQUENCE</scope>
    <source>
        <strain evidence="7">PLY182g</strain>
    </source>
</reference>
<keyword evidence="5 6" id="KW-0472">Membrane</keyword>
<dbReference type="PANTHER" id="PTHR11266">
    <property type="entry name" value="PEROXISOMAL MEMBRANE PROTEIN 2, PXMP2 MPV17"/>
    <property type="match status" value="1"/>
</dbReference>
<evidence type="ECO:0000256" key="5">
    <source>
        <dbReference type="ARBA" id="ARBA00023136"/>
    </source>
</evidence>
<comment type="subcellular location">
    <subcellularLocation>
        <location evidence="1">Membrane</location>
        <topology evidence="1">Multi-pass membrane protein</topology>
    </subcellularLocation>
</comment>
<evidence type="ECO:0000256" key="1">
    <source>
        <dbReference type="ARBA" id="ARBA00004141"/>
    </source>
</evidence>
<dbReference type="GO" id="GO:0016020">
    <property type="term" value="C:membrane"/>
    <property type="evidence" value="ECO:0007669"/>
    <property type="project" value="UniProtKB-SubCell"/>
</dbReference>
<dbReference type="GO" id="GO:0005737">
    <property type="term" value="C:cytoplasm"/>
    <property type="evidence" value="ECO:0007669"/>
    <property type="project" value="TreeGrafter"/>
</dbReference>
<protein>
    <submittedName>
        <fullName evidence="7">Uncharacterized protein</fullName>
    </submittedName>
</protein>
<dbReference type="EMBL" id="HBEY01038612">
    <property type="protein sequence ID" value="CAD8614990.1"/>
    <property type="molecule type" value="Transcribed_RNA"/>
</dbReference>